<dbReference type="AlphaFoldDB" id="A0A0L0W939"/>
<dbReference type="STRING" id="1503.CLPU_10c01230"/>
<proteinExistence type="predicted"/>
<dbReference type="EMBL" id="LGSS01000010">
    <property type="protein sequence ID" value="KNF08068.1"/>
    <property type="molecule type" value="Genomic_DNA"/>
</dbReference>
<keyword evidence="2" id="KW-1185">Reference proteome</keyword>
<name>A0A0L0W939_GOTPU</name>
<gene>
    <name evidence="1" type="ORF">CLPU_10c01230</name>
</gene>
<protein>
    <submittedName>
        <fullName evidence="1">Uncharacterized protein</fullName>
    </submittedName>
</protein>
<dbReference type="OrthoDB" id="1708198at2"/>
<dbReference type="RefSeq" id="WP_050355714.1">
    <property type="nucleotide sequence ID" value="NZ_LGSS01000010.1"/>
</dbReference>
<sequence length="114" mass="13675">MRCNECNIDQIIKINTPEKVKFECENGHTWYEDYIDNGGVHERPDSYKIEFEDTLFPSEKILYKKIIDEIDKNKNFYNSSNPEDITRTIIKKIGVSEKEIYKLFKKINEYKEIL</sequence>
<organism evidence="1 2">
    <name type="scientific">Gottschalkia purinilytica</name>
    <name type="common">Clostridium purinilyticum</name>
    <dbReference type="NCBI Taxonomy" id="1503"/>
    <lineage>
        <taxon>Bacteria</taxon>
        <taxon>Bacillati</taxon>
        <taxon>Bacillota</taxon>
        <taxon>Tissierellia</taxon>
        <taxon>Tissierellales</taxon>
        <taxon>Gottschalkiaceae</taxon>
        <taxon>Gottschalkia</taxon>
    </lineage>
</organism>
<accession>A0A0L0W939</accession>
<dbReference type="Proteomes" id="UP000037267">
    <property type="component" value="Unassembled WGS sequence"/>
</dbReference>
<comment type="caution">
    <text evidence="1">The sequence shown here is derived from an EMBL/GenBank/DDBJ whole genome shotgun (WGS) entry which is preliminary data.</text>
</comment>
<reference evidence="2" key="1">
    <citation type="submission" date="2015-07" db="EMBL/GenBank/DDBJ databases">
        <title>Draft genome sequence of the purine-degrading Gottschalkia purinilyticum DSM 1384 (formerly Clostridium purinilyticum).</title>
        <authorList>
            <person name="Poehlein A."/>
            <person name="Schiel-Bengelsdorf B."/>
            <person name="Bengelsdorf F.R."/>
            <person name="Daniel R."/>
            <person name="Duerre P."/>
        </authorList>
    </citation>
    <scope>NUCLEOTIDE SEQUENCE [LARGE SCALE GENOMIC DNA]</scope>
    <source>
        <strain evidence="2">DSM 1384</strain>
    </source>
</reference>
<evidence type="ECO:0000313" key="1">
    <source>
        <dbReference type="EMBL" id="KNF08068.1"/>
    </source>
</evidence>
<evidence type="ECO:0000313" key="2">
    <source>
        <dbReference type="Proteomes" id="UP000037267"/>
    </source>
</evidence>